<dbReference type="EMBL" id="CP061379">
    <property type="protein sequence ID" value="QPF90662.1"/>
    <property type="molecule type" value="Genomic_DNA"/>
</dbReference>
<dbReference type="InterPro" id="IPR004843">
    <property type="entry name" value="Calcineurin-like_PHP"/>
</dbReference>
<sequence>MARIVVLSDIHLSPTHGFFWENWCVAREFADGANGDAVIVNGDLAINGPDSDAEIAFAATALAKLRTRVMALPGNHDVGDEPPGQDTEQIIDADRLARWDSSFVIDRWTLDAGGWRLLGVNAQLFGSGLVREHAQDQWLSEQLSAAGRPTALFLHKPLFLEHPTDDDVSPSCMVPSVRTRLLNKLNQSDVRLIVSGHLHQHRDRTVGDQRHLWVPAVAFAAPQAHGGDGRCGVTVLDFSQDDVQVTIERPSGLISHDLAAIKGHGRYRFLRDMPPSPPPHAG</sequence>
<dbReference type="Pfam" id="PF00149">
    <property type="entry name" value="Metallophos"/>
    <property type="match status" value="1"/>
</dbReference>
<evidence type="ECO:0000313" key="3">
    <source>
        <dbReference type="Proteomes" id="UP000594621"/>
    </source>
</evidence>
<dbReference type="KEGG" id="bcou:IC761_29900"/>
<keyword evidence="3" id="KW-1185">Reference proteome</keyword>
<dbReference type="SUPFAM" id="SSF56300">
    <property type="entry name" value="Metallo-dependent phosphatases"/>
    <property type="match status" value="1"/>
</dbReference>
<evidence type="ECO:0000259" key="1">
    <source>
        <dbReference type="Pfam" id="PF00149"/>
    </source>
</evidence>
<dbReference type="InterPro" id="IPR029052">
    <property type="entry name" value="Metallo-depent_PP-like"/>
</dbReference>
<dbReference type="PANTHER" id="PTHR43143:SF1">
    <property type="entry name" value="SERINE_THREONINE-PROTEIN PHOSPHATASE CPPED1"/>
    <property type="match status" value="1"/>
</dbReference>
<dbReference type="InterPro" id="IPR051918">
    <property type="entry name" value="STPP_CPPED1"/>
</dbReference>
<accession>A0A7S9D3S6</accession>
<dbReference type="RefSeq" id="WP_195800245.1">
    <property type="nucleotide sequence ID" value="NZ_CP061379.1"/>
</dbReference>
<name>A0A7S9D3S6_9BRAD</name>
<feature type="domain" description="Calcineurin-like phosphoesterase" evidence="1">
    <location>
        <begin position="3"/>
        <end position="200"/>
    </location>
</feature>
<dbReference type="PANTHER" id="PTHR43143">
    <property type="entry name" value="METALLOPHOSPHOESTERASE, CALCINEURIN SUPERFAMILY"/>
    <property type="match status" value="1"/>
</dbReference>
<reference evidence="2 3" key="1">
    <citation type="submission" date="2020-09" db="EMBL/GenBank/DDBJ databases">
        <title>Complete genomes of bradyrhizobia occurring on native shrubby legumes in Australia.</title>
        <authorList>
            <person name="Lafay B."/>
        </authorList>
    </citation>
    <scope>NUCLEOTIDE SEQUENCE [LARGE SCALE GENOMIC DNA]</scope>
    <source>
        <strain evidence="2 3">BDV5040</strain>
    </source>
</reference>
<evidence type="ECO:0000313" key="2">
    <source>
        <dbReference type="EMBL" id="QPF90662.1"/>
    </source>
</evidence>
<dbReference type="GO" id="GO:0016787">
    <property type="term" value="F:hydrolase activity"/>
    <property type="evidence" value="ECO:0007669"/>
    <property type="project" value="InterPro"/>
</dbReference>
<dbReference type="Gene3D" id="3.60.21.10">
    <property type="match status" value="1"/>
</dbReference>
<dbReference type="AlphaFoldDB" id="A0A7S9D3S6"/>
<proteinExistence type="predicted"/>
<organism evidence="2 3">
    <name type="scientific">Bradyrhizobium commune</name>
    <dbReference type="NCBI Taxonomy" id="83627"/>
    <lineage>
        <taxon>Bacteria</taxon>
        <taxon>Pseudomonadati</taxon>
        <taxon>Pseudomonadota</taxon>
        <taxon>Alphaproteobacteria</taxon>
        <taxon>Hyphomicrobiales</taxon>
        <taxon>Nitrobacteraceae</taxon>
        <taxon>Bradyrhizobium</taxon>
    </lineage>
</organism>
<dbReference type="Proteomes" id="UP000594621">
    <property type="component" value="Chromosome"/>
</dbReference>
<gene>
    <name evidence="2" type="ORF">IC761_29900</name>
</gene>
<protein>
    <submittedName>
        <fullName evidence="2">Metallophosphoesterase</fullName>
    </submittedName>
</protein>